<protein>
    <submittedName>
        <fullName evidence="2">Uncharacterized protein</fullName>
    </submittedName>
</protein>
<feature type="compositionally biased region" description="Polar residues" evidence="1">
    <location>
        <begin position="32"/>
        <end position="46"/>
    </location>
</feature>
<feature type="region of interest" description="Disordered" evidence="1">
    <location>
        <begin position="30"/>
        <end position="54"/>
    </location>
</feature>
<evidence type="ECO:0000313" key="2">
    <source>
        <dbReference type="EMBL" id="KYD35402.1"/>
    </source>
</evidence>
<feature type="region of interest" description="Disordered" evidence="1">
    <location>
        <begin position="1"/>
        <end position="20"/>
    </location>
</feature>
<organism evidence="2 3">
    <name type="scientific">Geobacillus stearothermophilus</name>
    <name type="common">Bacillus stearothermophilus</name>
    <dbReference type="NCBI Taxonomy" id="1422"/>
    <lineage>
        <taxon>Bacteria</taxon>
        <taxon>Bacillati</taxon>
        <taxon>Bacillota</taxon>
        <taxon>Bacilli</taxon>
        <taxon>Bacillales</taxon>
        <taxon>Anoxybacillaceae</taxon>
        <taxon>Geobacillus</taxon>
    </lineage>
</organism>
<dbReference type="Proteomes" id="UP000075517">
    <property type="component" value="Unassembled WGS sequence"/>
</dbReference>
<evidence type="ECO:0000256" key="1">
    <source>
        <dbReference type="SAM" id="MobiDB-lite"/>
    </source>
</evidence>
<dbReference type="PATRIC" id="fig|1422.17.peg.17"/>
<proteinExistence type="predicted"/>
<accession>A0A150NFN9</accession>
<comment type="caution">
    <text evidence="2">The sequence shown here is derived from an EMBL/GenBank/DDBJ whole genome shotgun (WGS) entry which is preliminary data.</text>
</comment>
<reference evidence="2 3" key="1">
    <citation type="submission" date="2016-01" db="EMBL/GenBank/DDBJ databases">
        <title>Draft Genome Sequences of Seven Thermophilic Sporeformers Isolated from Foods.</title>
        <authorList>
            <person name="Berendsen E.M."/>
            <person name="Wells-Bennik M.H."/>
            <person name="Krawcyk A.O."/>
            <person name="De Jong A."/>
            <person name="Holsappel S."/>
            <person name="Eijlander R.T."/>
            <person name="Kuipers O.P."/>
        </authorList>
    </citation>
    <scope>NUCLEOTIDE SEQUENCE [LARGE SCALE GENOMIC DNA]</scope>
    <source>
        <strain evidence="2 3">B4114</strain>
    </source>
</reference>
<sequence>MSERRAYYSCPHGGKGGKTVKKKLEQAVEYANKTNPSSKANNQPSTSKKEKTKF</sequence>
<evidence type="ECO:0000313" key="3">
    <source>
        <dbReference type="Proteomes" id="UP000075517"/>
    </source>
</evidence>
<dbReference type="AlphaFoldDB" id="A0A150NFN9"/>
<gene>
    <name evidence="2" type="ORF">B4114_1353</name>
</gene>
<dbReference type="EMBL" id="LQYY01000001">
    <property type="protein sequence ID" value="KYD35402.1"/>
    <property type="molecule type" value="Genomic_DNA"/>
</dbReference>
<name>A0A150NFN9_GEOSE</name>